<dbReference type="Proteomes" id="UP001220324">
    <property type="component" value="Unassembled WGS sequence"/>
</dbReference>
<organism evidence="2 3">
    <name type="scientific">Penicillium frequentans</name>
    <dbReference type="NCBI Taxonomy" id="3151616"/>
    <lineage>
        <taxon>Eukaryota</taxon>
        <taxon>Fungi</taxon>
        <taxon>Dikarya</taxon>
        <taxon>Ascomycota</taxon>
        <taxon>Pezizomycotina</taxon>
        <taxon>Eurotiomycetes</taxon>
        <taxon>Eurotiomycetidae</taxon>
        <taxon>Eurotiales</taxon>
        <taxon>Aspergillaceae</taxon>
        <taxon>Penicillium</taxon>
    </lineage>
</organism>
<comment type="caution">
    <text evidence="2">The sequence shown here is derived from an EMBL/GenBank/DDBJ whole genome shotgun (WGS) entry which is preliminary data.</text>
</comment>
<dbReference type="AlphaFoldDB" id="A0AAD6D6C3"/>
<proteinExistence type="predicted"/>
<keyword evidence="1" id="KW-1133">Transmembrane helix</keyword>
<reference evidence="2 3" key="1">
    <citation type="journal article" date="2023" name="IMA Fungus">
        <title>Comparative genomic study of the Penicillium genus elucidates a diverse pangenome and 15 lateral gene transfer events.</title>
        <authorList>
            <person name="Petersen C."/>
            <person name="Sorensen T."/>
            <person name="Nielsen M.R."/>
            <person name="Sondergaard T.E."/>
            <person name="Sorensen J.L."/>
            <person name="Fitzpatrick D.A."/>
            <person name="Frisvad J.C."/>
            <person name="Nielsen K.L."/>
        </authorList>
    </citation>
    <scope>NUCLEOTIDE SEQUENCE [LARGE SCALE GENOMIC DNA]</scope>
    <source>
        <strain evidence="2 3">IBT 35679</strain>
    </source>
</reference>
<sequence length="318" mass="37083">MEFQVIYYLLLLLIFGYFMVFHFQRITTIPSSSPLNLDPAQINELVNEIDIDSFYHHPSWPQRWSHPEFTGKYKKRWVKEPWFKDNNRQPKRFISKLLPFQLPWGYVIYRTVYTIESDELWPIALDKLAKMRNYCIDADLHAAIRHKKPKDPEPDSNAERLVKETYKDVIFSNKKYWDGAGTEKIRQHFAEYLDASKGQGYRFEGCLMIDEPSLKSIVATVIPEPWLGGRGSQTPDPPQGYVNMIDGRYTGNESGYGGFMRVEIGPLWWLYLNLKWSTMSQVCPTVPEGLIPVYDGGDGKAQDEEGNFHQMPIDRDVR</sequence>
<accession>A0AAD6D6C3</accession>
<keyword evidence="1" id="KW-0472">Membrane</keyword>
<feature type="transmembrane region" description="Helical" evidence="1">
    <location>
        <begin position="6"/>
        <end position="23"/>
    </location>
</feature>
<protein>
    <submittedName>
        <fullName evidence="2">Uncharacterized protein</fullName>
    </submittedName>
</protein>
<evidence type="ECO:0000313" key="2">
    <source>
        <dbReference type="EMBL" id="KAJ5553433.1"/>
    </source>
</evidence>
<dbReference type="EMBL" id="JAQIZZ010000002">
    <property type="protein sequence ID" value="KAJ5553433.1"/>
    <property type="molecule type" value="Genomic_DNA"/>
</dbReference>
<keyword evidence="3" id="KW-1185">Reference proteome</keyword>
<name>A0AAD6D6C3_9EURO</name>
<keyword evidence="1" id="KW-0812">Transmembrane</keyword>
<gene>
    <name evidence="2" type="ORF">N7494_002811</name>
</gene>
<evidence type="ECO:0000313" key="3">
    <source>
        <dbReference type="Proteomes" id="UP001220324"/>
    </source>
</evidence>
<evidence type="ECO:0000256" key="1">
    <source>
        <dbReference type="SAM" id="Phobius"/>
    </source>
</evidence>